<feature type="region of interest" description="Disordered" evidence="1">
    <location>
        <begin position="1852"/>
        <end position="1897"/>
    </location>
</feature>
<dbReference type="EMBL" id="LS997619">
    <property type="protein sequence ID" value="SYZ65201.1"/>
    <property type="molecule type" value="Genomic_DNA"/>
</dbReference>
<organism evidence="2 3">
    <name type="scientific">Leishmania braziliensis MHOM/BR/75/M2904</name>
    <dbReference type="NCBI Taxonomy" id="420245"/>
    <lineage>
        <taxon>Eukaryota</taxon>
        <taxon>Discoba</taxon>
        <taxon>Euglenozoa</taxon>
        <taxon>Kinetoplastea</taxon>
        <taxon>Metakinetoplastina</taxon>
        <taxon>Trypanosomatida</taxon>
        <taxon>Trypanosomatidae</taxon>
        <taxon>Leishmaniinae</taxon>
        <taxon>Leishmania</taxon>
        <taxon>Leishmania braziliensis species complex</taxon>
    </lineage>
</organism>
<protein>
    <submittedName>
        <fullName evidence="2">Hypothetical_protein</fullName>
    </submittedName>
</protein>
<name>A0A3P3Z4P7_LEIBR</name>
<accession>A0A3P3Z4P7</accession>
<reference evidence="2 3" key="1">
    <citation type="submission" date="2018-09" db="EMBL/GenBank/DDBJ databases">
        <authorList>
            <person name="Peiro R."/>
            <person name="Begona"/>
            <person name="Cbmso G."/>
            <person name="Lopez M."/>
            <person name="Gonzalez S."/>
        </authorList>
    </citation>
    <scope>NUCLEOTIDE SEQUENCE [LARGE SCALE GENOMIC DNA]</scope>
</reference>
<dbReference type="VEuPathDB" id="TriTrypDB:LbrM.20.1570"/>
<evidence type="ECO:0000256" key="1">
    <source>
        <dbReference type="SAM" id="MobiDB-lite"/>
    </source>
</evidence>
<evidence type="ECO:0000313" key="2">
    <source>
        <dbReference type="EMBL" id="SYZ65201.1"/>
    </source>
</evidence>
<sequence>MYTSAPFQKKPRAKTQTSTTATGASSSAKHLCPLPLLSRTDGTCTPSPPVPPSTSLNGSPRATRSLSILPILPHRASAFPSPDEGERTRHVVMDPLAALRRCLQYVCSHPEIYGTDVRGLLDREVMHVMRLKTSELSLTNGQRPLFVNPLESVTVRHAARSLIGAQAYPTIPTQSTASNGGVPGSASAGNLFGYGNVSFLPVSSVGFSALLQDFRGDRARADLTGDCRQADGRETLFGGAPSTSWPAAVPAPPLEESIQWSGTLPPSLTSTSVRGIRSVVHDDEAVKGGGFSENVGVNGGGVHPGETHGRSQFLSRMSASAVQDKLNPQLQRLVLDPSEDTASGLSAALPNAFYCAVEGMGMMVDQQGYEATYLRAQLQQLEAAFNGKCVRLYELEVENRQCTEKMKASEEARARWATQHHTMRGQLEVMRRELDGWKDRASDAVSAATKQSKQRSQQAKRIVHNQLSDAKQEIVRLGQLWRETERALQETRRVFENTEKEALAAHNHLTDVFHYLERLERRIARRDAYVLLCERRQRSLEEKYEKLRWGYEELSTLEGRYSYVDYMLTTRPLWSVYLFVRLARHLGDYMALENPAELQQRLLRMMGQEVKGGEALPAAAAATLAAMEPLYGLIFSRSPQGGRLVAKHYDFHLVFCAIVDEVTAEVSCRGRPKQLLTNLHGPVACRVIRWHERYSIDYLRGREGVSDSAELHRKFVPLLTVATLLLPLRSRTGTLLVRPQPAEATDHSTEEADSKALDEAVSAEEARVHTLLSTTPNKRHYDEATVRFVLRCFWKERLAAFSQQMSVRVGIVNARREDERELQSTQRTRSAARNFSPSGARRPVVGDESNYANESDDEEENVVVIQSFLAALVDFSARFTAPQPCSVMGAPTKSRVSPSKATLLSVRGVLTSGASAGKLGGRCATNASSPEFNTASDSVWDCGRIFFAVVLQPQRATTTEEGAASPMRDVPTQEEVNILAEEARELLAALYYYTLEYKDLDPDFRLFYLVAHQLIPEMVAVNFFAGIEAFQLDSVALLERRLQCFPSSIHSTASRTAAEQLASSPIMPKEVEDPLTALTRAVDVMDEALLDGEEEDIEPDSDGDGHGSILPFHPKAEIHLHPTTTYTVPEKEPQEEKGGDTSTDDAQAPAPPASQRARELQLLHNIRAYLRERETLIASKAAEDRGIPCVEGGGGSAELNGVAENPTGASLATVSFDEVSSEWTALEEQIMTSLGPHTALLDTFRRHYRKQRTEDAVQAKGEAVRLKKELDHVRKRRADRKRRYETTKHLSATRGLLSVDDILALVQRHCLATYAVSCCGTPRFSLLHSVFGRSNDTSLDPYAIVGHLPLTGLQLQRLRFALSLDQPSHLIRPSALFTVDPVTKSNSQFYDAYLTVVLDVFEQQQSFLMHSVLHSCTTRHECYAAEGAEDCDGFIPIAWLKKGLTAAFSTIRGTSKHVQAVLSHFMQYDELLRLEDEVKFEQFTDAPLLLNVPPSDERGFSKADRDVSVRRCTVADSLADAVDQGSWNLHEEADSCSLLHIAFAVRMSYIVWGEVSAGTSEALVNRIVKREVPVCCCDPTPGDADPAALVNKDSTVVVELSEWDIFDQMTRQQYTQALSRLQRGHNSDANPLRRMLSVLQRGLLRPPLIRRPQGTGDASISSLPGTVDVNALYPDVASMWATKKALTEGQKRMEVAAATLATRGVSTSGKGKKKTRALQLLKSLSEDQANATGDGSLDEELQVPDHGLLSLVRALGFALPSSTGVSGVPGAVINSKKGGGKKGAKKSGAGPETAVSALLQQEYNVSLSVQLQDLAARVAALASSDSKSLFKNMSDAADISVNIDGCTQSPDSLSASNQCTAAPTPGSALPRLHSADASGSSLQRNAQSKLHKDATEETLADTAVDSLTEPDAMAPRWVPVFPHSSSMFDSVSAPVPIGTPMDVSRLYAVCAALSMV</sequence>
<feature type="region of interest" description="Disordered" evidence="1">
    <location>
        <begin position="820"/>
        <end position="858"/>
    </location>
</feature>
<feature type="region of interest" description="Disordered" evidence="1">
    <location>
        <begin position="290"/>
        <end position="309"/>
    </location>
</feature>
<feature type="compositionally biased region" description="Gly residues" evidence="1">
    <location>
        <begin position="290"/>
        <end position="303"/>
    </location>
</feature>
<evidence type="ECO:0000313" key="3">
    <source>
        <dbReference type="Proteomes" id="UP000319462"/>
    </source>
</evidence>
<feature type="compositionally biased region" description="Polar residues" evidence="1">
    <location>
        <begin position="1877"/>
        <end position="1888"/>
    </location>
</feature>
<dbReference type="RefSeq" id="XP_001564440.2">
    <property type="nucleotide sequence ID" value="XM_001564390.2"/>
</dbReference>
<feature type="region of interest" description="Disordered" evidence="1">
    <location>
        <begin position="1"/>
        <end position="61"/>
    </location>
</feature>
<proteinExistence type="predicted"/>
<dbReference type="Proteomes" id="UP000319462">
    <property type="component" value="Chromosome 20"/>
</dbReference>
<feature type="compositionally biased region" description="Low complexity" evidence="1">
    <location>
        <begin position="14"/>
        <end position="28"/>
    </location>
</feature>
<feature type="compositionally biased region" description="Polar residues" evidence="1">
    <location>
        <begin position="1852"/>
        <end position="1861"/>
    </location>
</feature>
<feature type="compositionally biased region" description="Basic and acidic residues" evidence="1">
    <location>
        <begin position="1129"/>
        <end position="1139"/>
    </location>
</feature>
<dbReference type="KEGG" id="lbz:LBRM_20_1570"/>
<feature type="region of interest" description="Disordered" evidence="1">
    <location>
        <begin position="1125"/>
        <end position="1156"/>
    </location>
</feature>
<feature type="compositionally biased region" description="Polar residues" evidence="1">
    <location>
        <begin position="823"/>
        <end position="837"/>
    </location>
</feature>
<gene>
    <name evidence="2" type="ORF">LBRM2904_20.2410</name>
</gene>